<evidence type="ECO:0000256" key="3">
    <source>
        <dbReference type="ARBA" id="ARBA00015946"/>
    </source>
</evidence>
<feature type="transmembrane region" description="Helical" evidence="16">
    <location>
        <begin position="265"/>
        <end position="287"/>
    </location>
</feature>
<comment type="similarity">
    <text evidence="2 15">Belongs to the cytochrome c oxidase subunit 2 family.</text>
</comment>
<keyword evidence="5 15" id="KW-0679">Respiratory chain</keyword>
<dbReference type="PROSITE" id="PS50999">
    <property type="entry name" value="COX2_TM"/>
    <property type="match status" value="1"/>
</dbReference>
<reference evidence="19" key="1">
    <citation type="journal article" date="2019" name="Heredity">
        <title>Mesozoic mitogenome rearrangements and freshwater mussel (Bivalvia: Unionoidea) macroevolution.</title>
        <authorList>
            <person name="Froufe E."/>
            <person name="Bolotov I."/>
            <person name="Aldridge D.C."/>
            <person name="Bogan A.E."/>
            <person name="Breton S."/>
            <person name="Gan H.M."/>
            <person name="Kovitvadhi U."/>
            <person name="Kovitvadhi S."/>
            <person name="Riccardi N."/>
            <person name="Secci-Petretto G."/>
            <person name="Sousa R."/>
            <person name="Teixeira A."/>
            <person name="Varandas S."/>
            <person name="Zanatta D."/>
            <person name="Zieritz A."/>
            <person name="Fonseca M.M."/>
            <person name="Lopes-Lima M."/>
        </authorList>
    </citation>
    <scope>NUCLEOTIDE SEQUENCE</scope>
    <source>
        <tissue evidence="19">Gonad tissue</tissue>
    </source>
</reference>
<evidence type="ECO:0000256" key="12">
    <source>
        <dbReference type="ARBA" id="ARBA00023008"/>
    </source>
</evidence>
<proteinExistence type="inferred from homology"/>
<evidence type="ECO:0000256" key="11">
    <source>
        <dbReference type="ARBA" id="ARBA00022989"/>
    </source>
</evidence>
<dbReference type="PROSITE" id="PS50857">
    <property type="entry name" value="COX2_CUA"/>
    <property type="match status" value="1"/>
</dbReference>
<dbReference type="SUPFAM" id="SSF81464">
    <property type="entry name" value="Cytochrome c oxidase subunit II-like, transmembrane region"/>
    <property type="match status" value="1"/>
</dbReference>
<evidence type="ECO:0000256" key="10">
    <source>
        <dbReference type="ARBA" id="ARBA00022982"/>
    </source>
</evidence>
<dbReference type="GO" id="GO:0005743">
    <property type="term" value="C:mitochondrial inner membrane"/>
    <property type="evidence" value="ECO:0007669"/>
    <property type="project" value="UniProtKB-SubCell"/>
</dbReference>
<comment type="catalytic activity">
    <reaction evidence="14">
        <text>4 Fe(II)-[cytochrome c] + O2 + 8 H(+)(in) = 4 Fe(III)-[cytochrome c] + 2 H2O + 4 H(+)(out)</text>
        <dbReference type="Rhea" id="RHEA:11436"/>
        <dbReference type="Rhea" id="RHEA-COMP:10350"/>
        <dbReference type="Rhea" id="RHEA-COMP:14399"/>
        <dbReference type="ChEBI" id="CHEBI:15377"/>
        <dbReference type="ChEBI" id="CHEBI:15378"/>
        <dbReference type="ChEBI" id="CHEBI:15379"/>
        <dbReference type="ChEBI" id="CHEBI:29033"/>
        <dbReference type="ChEBI" id="CHEBI:29034"/>
        <dbReference type="EC" id="7.1.1.9"/>
    </reaction>
    <physiologicalReaction direction="left-to-right" evidence="14">
        <dbReference type="Rhea" id="RHEA:11437"/>
    </physiologicalReaction>
</comment>
<evidence type="ECO:0000256" key="9">
    <source>
        <dbReference type="ARBA" id="ARBA00022967"/>
    </source>
</evidence>
<dbReference type="InterPro" id="IPR011759">
    <property type="entry name" value="Cyt_c_oxidase_su2_TM_dom"/>
</dbReference>
<feature type="transmembrane region" description="Helical" evidence="16">
    <location>
        <begin position="26"/>
        <end position="48"/>
    </location>
</feature>
<dbReference type="Gene3D" id="2.60.40.420">
    <property type="entry name" value="Cupredoxins - blue copper proteins"/>
    <property type="match status" value="1"/>
</dbReference>
<dbReference type="PRINTS" id="PR01166">
    <property type="entry name" value="CYCOXIDASEII"/>
</dbReference>
<dbReference type="Pfam" id="PF00116">
    <property type="entry name" value="COX2"/>
    <property type="match status" value="1"/>
</dbReference>
<evidence type="ECO:0000256" key="7">
    <source>
        <dbReference type="ARBA" id="ARBA00022723"/>
    </source>
</evidence>
<keyword evidence="6 15" id="KW-0812">Transmembrane</keyword>
<accession>A0A513X0B7</accession>
<dbReference type="GO" id="GO:0005507">
    <property type="term" value="F:copper ion binding"/>
    <property type="evidence" value="ECO:0007669"/>
    <property type="project" value="InterPro"/>
</dbReference>
<evidence type="ECO:0000313" key="19">
    <source>
        <dbReference type="EMBL" id="QDH07373.1"/>
    </source>
</evidence>
<dbReference type="PROSITE" id="PS00078">
    <property type="entry name" value="COX2"/>
    <property type="match status" value="1"/>
</dbReference>
<keyword evidence="10 15" id="KW-0249">Electron transport</keyword>
<keyword evidence="7 15" id="KW-0479">Metal-binding</keyword>
<dbReference type="Pfam" id="PF02790">
    <property type="entry name" value="COX2_TM"/>
    <property type="match status" value="1"/>
</dbReference>
<keyword evidence="15" id="KW-0999">Mitochondrion inner membrane</keyword>
<dbReference type="InterPro" id="IPR036257">
    <property type="entry name" value="Cyt_c_oxidase_su2_TM_sf"/>
</dbReference>
<evidence type="ECO:0000259" key="18">
    <source>
        <dbReference type="PROSITE" id="PS50999"/>
    </source>
</evidence>
<sequence length="416" mass="46914">MSFWGQFGLQEGGSVFGVEIVDLHDYAMFLLVMICGFIGYMFVTVLMSSFSGRKCVESQWLEVVWTVVPFFILLVLGLPSVKLLYLMDEIGFPEATVKVVGHQWYWSYEYSDVGESVHSYDSYMVGEFWGVDGYRLLEVDNRCVLAVLLQMRGLVTSDDVIHSWAVPSGCIKVDGVPGRVNEVSMLFSRPGVFYGQCSELCGVNHSFMPIGVEVVSVDVFSSWVVGDDGDVNNNNCESCDESGGDKSGWSLWGVLAKACYTLGKWLYNLGKFWVFWHWCLVYYGFYIPGKYIVLGGIGLAKWIFFSGLSLAGWFMWFVVSPVDALVYAGYYLAGVVVNGVWLAVTFPFKVMMWLMNVMWLFVTCFSCFCVLVFELIIGCLSSFGDDSFKSFLLTSVGCCAKEFVWDVTHDFSRRYK</sequence>
<evidence type="ECO:0000256" key="13">
    <source>
        <dbReference type="ARBA" id="ARBA00023136"/>
    </source>
</evidence>
<dbReference type="InterPro" id="IPR001505">
    <property type="entry name" value="Copper_CuA"/>
</dbReference>
<feature type="transmembrane region" description="Helical" evidence="16">
    <location>
        <begin position="299"/>
        <end position="319"/>
    </location>
</feature>
<feature type="domain" description="Cytochrome oxidase subunit II transmembrane region profile" evidence="18">
    <location>
        <begin position="1"/>
        <end position="91"/>
    </location>
</feature>
<dbReference type="GO" id="GO:0004129">
    <property type="term" value="F:cytochrome-c oxidase activity"/>
    <property type="evidence" value="ECO:0007669"/>
    <property type="project" value="UniProtKB-EC"/>
</dbReference>
<evidence type="ECO:0000256" key="8">
    <source>
        <dbReference type="ARBA" id="ARBA00022842"/>
    </source>
</evidence>
<protein>
    <recommendedName>
        <fullName evidence="3 15">Cytochrome c oxidase subunit 2</fullName>
    </recommendedName>
</protein>
<feature type="transmembrane region" description="Helical" evidence="16">
    <location>
        <begin position="358"/>
        <end position="383"/>
    </location>
</feature>
<evidence type="ECO:0000259" key="17">
    <source>
        <dbReference type="PROSITE" id="PS50857"/>
    </source>
</evidence>
<name>A0A513X0B7_9BIVA</name>
<comment type="function">
    <text evidence="15">Component of the cytochrome c oxidase, the last enzyme in the mitochondrial electron transport chain which drives oxidative phosphorylation. The respiratory chain contains 3 multisubunit complexes succinate dehydrogenase (complex II, CII), ubiquinol-cytochrome c oxidoreductase (cytochrome b-c1 complex, complex III, CIII) and cytochrome c oxidase (complex IV, CIV), that cooperate to transfer electrons derived from NADH and succinate to molecular oxygen, creating an electrochemical gradient over the inner membrane that drives transmembrane transport and the ATP synthase. Cytochrome c oxidase is the component of the respiratory chain that catalyzes the reduction of oxygen to water. Electrons originating from reduced cytochrome c in the intermembrane space (IMS) are transferred via the dinuclear copper A center (CU(A)) of subunit 2 and heme A of subunit 1 to the active site in subunit 1, a binuclear center (BNC) formed by heme A3 and copper B (CU(B)). The BNC reduces molecular oxygen to 2 water molecules using 4 electrons from cytochrome c in the IMS and 4 protons from the mitochondrial matrix.</text>
</comment>
<comment type="cofactor">
    <cofactor evidence="15">
        <name>Cu cation</name>
        <dbReference type="ChEBI" id="CHEBI:23378"/>
    </cofactor>
    <text evidence="15">Binds a copper A center.</text>
</comment>
<dbReference type="PANTHER" id="PTHR22888">
    <property type="entry name" value="CYTOCHROME C OXIDASE, SUBUNIT II"/>
    <property type="match status" value="1"/>
</dbReference>
<dbReference type="Gene3D" id="1.10.287.90">
    <property type="match status" value="1"/>
</dbReference>
<comment type="subcellular location">
    <subcellularLocation>
        <location evidence="1">Membrane</location>
        <topology evidence="1">Multi-pass membrane protein</topology>
    </subcellularLocation>
    <subcellularLocation>
        <location evidence="15">Mitochondrion inner membrane</location>
        <topology evidence="15">Multi-pass membrane protein</topology>
    </subcellularLocation>
</comment>
<keyword evidence="8" id="KW-0460">Magnesium</keyword>
<geneLocation type="mitochondrion" evidence="19"/>
<evidence type="ECO:0000256" key="4">
    <source>
        <dbReference type="ARBA" id="ARBA00022448"/>
    </source>
</evidence>
<dbReference type="EMBL" id="MK994771">
    <property type="protein sequence ID" value="QDH07373.1"/>
    <property type="molecule type" value="Genomic_DNA"/>
</dbReference>
<keyword evidence="15 19" id="KW-0496">Mitochondrion</keyword>
<feature type="transmembrane region" description="Helical" evidence="16">
    <location>
        <begin position="60"/>
        <end position="78"/>
    </location>
</feature>
<dbReference type="PANTHER" id="PTHR22888:SF9">
    <property type="entry name" value="CYTOCHROME C OXIDASE SUBUNIT 2"/>
    <property type="match status" value="1"/>
</dbReference>
<feature type="domain" description="Cytochrome oxidase subunit II copper A binding" evidence="17">
    <location>
        <begin position="92"/>
        <end position="226"/>
    </location>
</feature>
<evidence type="ECO:0000256" key="16">
    <source>
        <dbReference type="SAM" id="Phobius"/>
    </source>
</evidence>
<keyword evidence="4 15" id="KW-0813">Transport</keyword>
<dbReference type="InterPro" id="IPR045187">
    <property type="entry name" value="CcO_II"/>
</dbReference>
<dbReference type="InterPro" id="IPR008972">
    <property type="entry name" value="Cupredoxin"/>
</dbReference>
<organism evidence="19">
    <name type="scientific">Chamberlainia hainesiana</name>
    <dbReference type="NCBI Taxonomy" id="1264661"/>
    <lineage>
        <taxon>Eukaryota</taxon>
        <taxon>Metazoa</taxon>
        <taxon>Spiralia</taxon>
        <taxon>Lophotrochozoa</taxon>
        <taxon>Mollusca</taxon>
        <taxon>Bivalvia</taxon>
        <taxon>Autobranchia</taxon>
        <taxon>Heteroconchia</taxon>
        <taxon>Palaeoheterodonta</taxon>
        <taxon>Unionida</taxon>
        <taxon>Unionoidea</taxon>
        <taxon>Unionidae</taxon>
        <taxon>Gonideinae</taxon>
        <taxon>Chamberlainia</taxon>
    </lineage>
</organism>
<dbReference type="AlphaFoldDB" id="A0A513X0B7"/>
<dbReference type="CDD" id="cd13912">
    <property type="entry name" value="CcO_II_C"/>
    <property type="match status" value="1"/>
</dbReference>
<evidence type="ECO:0000256" key="6">
    <source>
        <dbReference type="ARBA" id="ARBA00022692"/>
    </source>
</evidence>
<evidence type="ECO:0000256" key="5">
    <source>
        <dbReference type="ARBA" id="ARBA00022660"/>
    </source>
</evidence>
<keyword evidence="12 15" id="KW-0186">Copper</keyword>
<feature type="transmembrane region" description="Helical" evidence="16">
    <location>
        <begin position="325"/>
        <end position="346"/>
    </location>
</feature>
<dbReference type="InterPro" id="IPR002429">
    <property type="entry name" value="CcO_II-like_C"/>
</dbReference>
<evidence type="ECO:0000256" key="15">
    <source>
        <dbReference type="RuleBase" id="RU000457"/>
    </source>
</evidence>
<evidence type="ECO:0000256" key="1">
    <source>
        <dbReference type="ARBA" id="ARBA00004141"/>
    </source>
</evidence>
<keyword evidence="13 15" id="KW-0472">Membrane</keyword>
<keyword evidence="9" id="KW-1278">Translocase</keyword>
<dbReference type="GO" id="GO:0042773">
    <property type="term" value="P:ATP synthesis coupled electron transport"/>
    <property type="evidence" value="ECO:0007669"/>
    <property type="project" value="TreeGrafter"/>
</dbReference>
<keyword evidence="11 16" id="KW-1133">Transmembrane helix</keyword>
<dbReference type="SUPFAM" id="SSF49503">
    <property type="entry name" value="Cupredoxins"/>
    <property type="match status" value="1"/>
</dbReference>
<dbReference type="InterPro" id="IPR034210">
    <property type="entry name" value="CcO_II_C"/>
</dbReference>
<gene>
    <name evidence="19" type="primary">cox2</name>
</gene>
<evidence type="ECO:0000256" key="14">
    <source>
        <dbReference type="ARBA" id="ARBA00049512"/>
    </source>
</evidence>
<evidence type="ECO:0000256" key="2">
    <source>
        <dbReference type="ARBA" id="ARBA00007866"/>
    </source>
</evidence>